<sequence>MKVKEEYMIKRLEEFSKIYLKDIKELGKDILIYGMEKFETDNGKEMMLSDGYPSVGIEASKEKLYLYVCDMFGLNMKIDITKIKGLEKQSQEIKKAILSDEIEC</sequence>
<evidence type="ECO:0000313" key="2">
    <source>
        <dbReference type="Proteomes" id="UP000235658"/>
    </source>
</evidence>
<dbReference type="GeneID" id="84577917"/>
<evidence type="ECO:0000313" key="1">
    <source>
        <dbReference type="EMBL" id="PMC82495.1"/>
    </source>
</evidence>
<comment type="caution">
    <text evidence="1">The sequence shown here is derived from an EMBL/GenBank/DDBJ whole genome shotgun (WGS) entry which is preliminary data.</text>
</comment>
<protein>
    <submittedName>
        <fullName evidence="1">Uncharacterized protein</fullName>
    </submittedName>
</protein>
<dbReference type="EMBL" id="PNHP01000001">
    <property type="protein sequence ID" value="PMC82495.1"/>
    <property type="molecule type" value="Genomic_DNA"/>
</dbReference>
<organism evidence="1 2">
    <name type="scientific">Anaerococcus hydrogenalis</name>
    <dbReference type="NCBI Taxonomy" id="33029"/>
    <lineage>
        <taxon>Bacteria</taxon>
        <taxon>Bacillati</taxon>
        <taxon>Bacillota</taxon>
        <taxon>Tissierellia</taxon>
        <taxon>Tissierellales</taxon>
        <taxon>Peptoniphilaceae</taxon>
        <taxon>Anaerococcus</taxon>
    </lineage>
</organism>
<accession>A0A2N6UL05</accession>
<gene>
    <name evidence="1" type="ORF">CJ192_01835</name>
</gene>
<proteinExistence type="predicted"/>
<dbReference type="AlphaFoldDB" id="A0A2N6UL05"/>
<reference evidence="1 2" key="1">
    <citation type="submission" date="2017-09" db="EMBL/GenBank/DDBJ databases">
        <title>Bacterial strain isolated from the female urinary microbiota.</title>
        <authorList>
            <person name="Thomas-White K."/>
            <person name="Kumar N."/>
            <person name="Forster S."/>
            <person name="Putonti C."/>
            <person name="Lawley T."/>
            <person name="Wolfe A.J."/>
        </authorList>
    </citation>
    <scope>NUCLEOTIDE SEQUENCE [LARGE SCALE GENOMIC DNA]</scope>
    <source>
        <strain evidence="1 2">UMB0204</strain>
    </source>
</reference>
<dbReference type="Proteomes" id="UP000235658">
    <property type="component" value="Unassembled WGS sequence"/>
</dbReference>
<name>A0A2N6UL05_9FIRM</name>
<dbReference type="RefSeq" id="WP_102197550.1">
    <property type="nucleotide sequence ID" value="NZ_PNHP01000001.1"/>
</dbReference>